<protein>
    <submittedName>
        <fullName evidence="12">Uncharacterized protein</fullName>
    </submittedName>
</protein>
<organism evidence="12 13">
    <name type="scientific">Zingiber officinale</name>
    <name type="common">Ginger</name>
    <name type="synonym">Amomum zingiber</name>
    <dbReference type="NCBI Taxonomy" id="94328"/>
    <lineage>
        <taxon>Eukaryota</taxon>
        <taxon>Viridiplantae</taxon>
        <taxon>Streptophyta</taxon>
        <taxon>Embryophyta</taxon>
        <taxon>Tracheophyta</taxon>
        <taxon>Spermatophyta</taxon>
        <taxon>Magnoliopsida</taxon>
        <taxon>Liliopsida</taxon>
        <taxon>Zingiberales</taxon>
        <taxon>Zingiberaceae</taxon>
        <taxon>Zingiber</taxon>
    </lineage>
</organism>
<keyword evidence="8" id="KW-1133">Transmembrane helix</keyword>
<evidence type="ECO:0000313" key="13">
    <source>
        <dbReference type="Proteomes" id="UP000734854"/>
    </source>
</evidence>
<evidence type="ECO:0000259" key="9">
    <source>
        <dbReference type="Pfam" id="PF12776"/>
    </source>
</evidence>
<dbReference type="GO" id="GO:0005634">
    <property type="term" value="C:nucleus"/>
    <property type="evidence" value="ECO:0007669"/>
    <property type="project" value="UniProtKB-SubCell"/>
</dbReference>
<dbReference type="GO" id="GO:0016787">
    <property type="term" value="F:hydrolase activity"/>
    <property type="evidence" value="ECO:0007669"/>
    <property type="project" value="UniProtKB-KW"/>
</dbReference>
<evidence type="ECO:0000256" key="5">
    <source>
        <dbReference type="ARBA" id="ARBA00022723"/>
    </source>
</evidence>
<feature type="domain" description="DUF8040" evidence="11">
    <location>
        <begin position="59"/>
        <end position="150"/>
    </location>
</feature>
<comment type="cofactor">
    <cofactor evidence="1">
        <name>a divalent metal cation</name>
        <dbReference type="ChEBI" id="CHEBI:60240"/>
    </cofactor>
</comment>
<dbReference type="InterPro" id="IPR027806">
    <property type="entry name" value="HARBI1_dom"/>
</dbReference>
<dbReference type="AlphaFoldDB" id="A0A8J5BXU8"/>
<keyword evidence="5" id="KW-0479">Metal-binding</keyword>
<evidence type="ECO:0000256" key="1">
    <source>
        <dbReference type="ARBA" id="ARBA00001968"/>
    </source>
</evidence>
<gene>
    <name evidence="12" type="ORF">ZIOFF_072821</name>
</gene>
<evidence type="ECO:0000256" key="3">
    <source>
        <dbReference type="ARBA" id="ARBA00006958"/>
    </source>
</evidence>
<reference evidence="12 13" key="1">
    <citation type="submission" date="2020-08" db="EMBL/GenBank/DDBJ databases">
        <title>Plant Genome Project.</title>
        <authorList>
            <person name="Zhang R.-G."/>
        </authorList>
    </citation>
    <scope>NUCLEOTIDE SEQUENCE [LARGE SCALE GENOMIC DNA]</scope>
    <source>
        <tissue evidence="12">Rhizome</tissue>
    </source>
</reference>
<dbReference type="InterPro" id="IPR045249">
    <property type="entry name" value="HARBI1-like"/>
</dbReference>
<evidence type="ECO:0000256" key="8">
    <source>
        <dbReference type="SAM" id="Phobius"/>
    </source>
</evidence>
<dbReference type="GO" id="GO:0046872">
    <property type="term" value="F:metal ion binding"/>
    <property type="evidence" value="ECO:0007669"/>
    <property type="project" value="UniProtKB-KW"/>
</dbReference>
<comment type="caution">
    <text evidence="12">The sequence shown here is derived from an EMBL/GenBank/DDBJ whole genome shotgun (WGS) entry which is preliminary data.</text>
</comment>
<comment type="similarity">
    <text evidence="3">Belongs to the HARBI1 family.</text>
</comment>
<name>A0A8J5BXU8_ZINOF</name>
<dbReference type="Proteomes" id="UP000734854">
    <property type="component" value="Unassembled WGS sequence"/>
</dbReference>
<evidence type="ECO:0000256" key="6">
    <source>
        <dbReference type="ARBA" id="ARBA00022801"/>
    </source>
</evidence>
<keyword evidence="8" id="KW-0472">Membrane</keyword>
<comment type="subcellular location">
    <subcellularLocation>
        <location evidence="2">Nucleus</location>
    </subcellularLocation>
</comment>
<dbReference type="Pfam" id="PF13359">
    <property type="entry name" value="DDE_Tnp_4"/>
    <property type="match status" value="1"/>
</dbReference>
<feature type="domain" description="DDE Tnp4" evidence="10">
    <location>
        <begin position="181"/>
        <end position="340"/>
    </location>
</feature>
<dbReference type="Pfam" id="PF26138">
    <property type="entry name" value="DUF8040"/>
    <property type="match status" value="1"/>
</dbReference>
<dbReference type="PANTHER" id="PTHR22930:SF293">
    <property type="entry name" value="PROTEIN ALP1-LIKE"/>
    <property type="match status" value="1"/>
</dbReference>
<accession>A0A8J5BXU8</accession>
<dbReference type="InterPro" id="IPR058353">
    <property type="entry name" value="DUF8040"/>
</dbReference>
<feature type="domain" description="Myb/SANT-like" evidence="9">
    <location>
        <begin position="390"/>
        <end position="485"/>
    </location>
</feature>
<dbReference type="InterPro" id="IPR024752">
    <property type="entry name" value="Myb/SANT-like_dom"/>
</dbReference>
<evidence type="ECO:0000256" key="2">
    <source>
        <dbReference type="ARBA" id="ARBA00004123"/>
    </source>
</evidence>
<keyword evidence="7" id="KW-0539">Nucleus</keyword>
<keyword evidence="8" id="KW-0812">Transmembrane</keyword>
<proteinExistence type="inferred from homology"/>
<dbReference type="Pfam" id="PF12776">
    <property type="entry name" value="Myb_DNA-bind_3"/>
    <property type="match status" value="1"/>
</dbReference>
<evidence type="ECO:0000259" key="10">
    <source>
        <dbReference type="Pfam" id="PF13359"/>
    </source>
</evidence>
<dbReference type="PANTHER" id="PTHR22930">
    <property type="match status" value="1"/>
</dbReference>
<keyword evidence="13" id="KW-1185">Reference proteome</keyword>
<feature type="transmembrane region" description="Helical" evidence="8">
    <location>
        <begin position="16"/>
        <end position="37"/>
    </location>
</feature>
<dbReference type="GO" id="GO:0004518">
    <property type="term" value="F:nuclease activity"/>
    <property type="evidence" value="ECO:0007669"/>
    <property type="project" value="UniProtKB-KW"/>
</dbReference>
<evidence type="ECO:0000256" key="4">
    <source>
        <dbReference type="ARBA" id="ARBA00022722"/>
    </source>
</evidence>
<evidence type="ECO:0000259" key="11">
    <source>
        <dbReference type="Pfam" id="PF26138"/>
    </source>
</evidence>
<dbReference type="EMBL" id="JACMSC010000022">
    <property type="protein sequence ID" value="KAG6468248.1"/>
    <property type="molecule type" value="Genomic_DNA"/>
</dbReference>
<keyword evidence="4" id="KW-0540">Nuclease</keyword>
<evidence type="ECO:0000256" key="7">
    <source>
        <dbReference type="ARBA" id="ARBA00023242"/>
    </source>
</evidence>
<evidence type="ECO:0000313" key="12">
    <source>
        <dbReference type="EMBL" id="KAG6468248.1"/>
    </source>
</evidence>
<keyword evidence="6" id="KW-0378">Hydrolase</keyword>
<sequence length="533" mass="61563">MARLPITEQRRKLKKLLLLQQTTNNMLVLLFALYYVLICSYLRDNVRHIKTKEEKRVNRMRWMCRLTMDCDSACISQLRMDRATFRILCDMVANIGGLKPTKNTSIEEVVAMFIYTLAHHKKSRTISLLFYRSTETVSRQFHQVLNAILKLYPILLKKPEPITQDCQDEKWKCFQGCLGALDGTLIKVTPPTEDKPCFRTRKGCISTNVLGVCCPNMQFIYVLPGWEGSAHDGRVLRDAISRPHGLRVPRGCYYLVDSGYCNANGFLVPYQGQRYHLKEFDGHRPETPEEYFNMKHSKARNVIERCFGLLKGRWKILASPSFFSIQTQIRIIMACCLMHNLIRKFMSFDPQESLIADEEEESDGGSDNEEVEMTTITPSIARGRGKNKQYWTDEEVEVLVDALIELASDPLWKVDTGFKNGYMIQIHKMVLGKIPSFNKAVIPHIESKIKYLKTKYNPLSEMCMQSGCQWDDVEHKINCEKQWFDEWCLTHPNTAGLRDFKFPYLRKLDIVWGKDRATGLSAEDVVDASMDAN</sequence>